<evidence type="ECO:0000256" key="11">
    <source>
        <dbReference type="RuleBase" id="RU361175"/>
    </source>
</evidence>
<name>A0A0A0JPW7_9MICO</name>
<feature type="region of interest" description="Disordered" evidence="12">
    <location>
        <begin position="223"/>
        <end position="245"/>
    </location>
</feature>
<feature type="active site" description="Proton donor" evidence="9">
    <location>
        <position position="167"/>
    </location>
</feature>
<keyword evidence="6" id="KW-0119">Carbohydrate metabolism</keyword>
<protein>
    <recommendedName>
        <fullName evidence="3 11">Beta-glucosidase</fullName>
        <ecNumber evidence="3 11">3.2.1.21</ecNumber>
    </recommendedName>
</protein>
<feature type="active site" description="Nucleophile" evidence="9">
    <location>
        <position position="367"/>
    </location>
</feature>
<organism evidence="13 14">
    <name type="scientific">Knoellia subterranea KCTC 19937</name>
    <dbReference type="NCBI Taxonomy" id="1385521"/>
    <lineage>
        <taxon>Bacteria</taxon>
        <taxon>Bacillati</taxon>
        <taxon>Actinomycetota</taxon>
        <taxon>Actinomycetes</taxon>
        <taxon>Micrococcales</taxon>
        <taxon>Intrasporangiaceae</taxon>
        <taxon>Knoellia</taxon>
    </lineage>
</organism>
<gene>
    <name evidence="13" type="ORF">N803_03235</name>
</gene>
<evidence type="ECO:0000256" key="10">
    <source>
        <dbReference type="PIRSR" id="PIRSR617736-2"/>
    </source>
</evidence>
<dbReference type="OrthoDB" id="9765195at2"/>
<dbReference type="RefSeq" id="WP_035902465.1">
    <property type="nucleotide sequence ID" value="NZ_AVPK01000001.1"/>
</dbReference>
<keyword evidence="5" id="KW-0136">Cellulose degradation</keyword>
<dbReference type="Proteomes" id="UP000030011">
    <property type="component" value="Unassembled WGS sequence"/>
</dbReference>
<dbReference type="PANTHER" id="PTHR10353:SF36">
    <property type="entry name" value="LP05116P"/>
    <property type="match status" value="1"/>
</dbReference>
<dbReference type="GO" id="GO:0030245">
    <property type="term" value="P:cellulose catabolic process"/>
    <property type="evidence" value="ECO:0007669"/>
    <property type="project" value="UniProtKB-KW"/>
</dbReference>
<dbReference type="EMBL" id="AVPK01000001">
    <property type="protein sequence ID" value="KGN39480.1"/>
    <property type="molecule type" value="Genomic_DNA"/>
</dbReference>
<dbReference type="PROSITE" id="PS00653">
    <property type="entry name" value="GLYCOSYL_HYDROL_F1_2"/>
    <property type="match status" value="1"/>
</dbReference>
<evidence type="ECO:0000256" key="3">
    <source>
        <dbReference type="ARBA" id="ARBA00012744"/>
    </source>
</evidence>
<evidence type="ECO:0000256" key="7">
    <source>
        <dbReference type="ARBA" id="ARBA00023295"/>
    </source>
</evidence>
<feature type="binding site" evidence="10">
    <location>
        <begin position="424"/>
        <end position="425"/>
    </location>
    <ligand>
        <name>substrate</name>
    </ligand>
</feature>
<feature type="binding site" evidence="10">
    <location>
        <position position="21"/>
    </location>
    <ligand>
        <name>substrate</name>
    </ligand>
</feature>
<evidence type="ECO:0000256" key="8">
    <source>
        <dbReference type="ARBA" id="ARBA00023326"/>
    </source>
</evidence>
<evidence type="ECO:0000256" key="6">
    <source>
        <dbReference type="ARBA" id="ARBA00023277"/>
    </source>
</evidence>
<evidence type="ECO:0000256" key="9">
    <source>
        <dbReference type="PIRSR" id="PIRSR617736-1"/>
    </source>
</evidence>
<feature type="binding site" evidence="10">
    <location>
        <position position="122"/>
    </location>
    <ligand>
        <name>substrate</name>
    </ligand>
</feature>
<evidence type="ECO:0000256" key="2">
    <source>
        <dbReference type="ARBA" id="ARBA00010838"/>
    </source>
</evidence>
<feature type="binding site" evidence="10">
    <location>
        <position position="417"/>
    </location>
    <ligand>
        <name>substrate</name>
    </ligand>
</feature>
<dbReference type="InterPro" id="IPR017736">
    <property type="entry name" value="Glyco_hydro_1_beta-glucosidase"/>
</dbReference>
<comment type="catalytic activity">
    <reaction evidence="1 11">
        <text>Hydrolysis of terminal, non-reducing beta-D-glucosyl residues with release of beta-D-glucose.</text>
        <dbReference type="EC" id="3.2.1.21"/>
    </reaction>
</comment>
<evidence type="ECO:0000256" key="1">
    <source>
        <dbReference type="ARBA" id="ARBA00000448"/>
    </source>
</evidence>
<dbReference type="EC" id="3.2.1.21" evidence="3 11"/>
<dbReference type="InterPro" id="IPR017853">
    <property type="entry name" value="GH"/>
</dbReference>
<keyword evidence="7 11" id="KW-0326">Glycosidase</keyword>
<evidence type="ECO:0000256" key="5">
    <source>
        <dbReference type="ARBA" id="ARBA00023001"/>
    </source>
</evidence>
<reference evidence="13 14" key="1">
    <citation type="submission" date="2013-08" db="EMBL/GenBank/DDBJ databases">
        <title>The genome sequence of Knoellia subterranea.</title>
        <authorList>
            <person name="Zhu W."/>
            <person name="Wang G."/>
        </authorList>
    </citation>
    <scope>NUCLEOTIDE SEQUENCE [LARGE SCALE GENOMIC DNA]</scope>
    <source>
        <strain evidence="13 14">KCTC 19937</strain>
    </source>
</reference>
<evidence type="ECO:0000313" key="14">
    <source>
        <dbReference type="Proteomes" id="UP000030011"/>
    </source>
</evidence>
<sequence>MTFETRFPDGFLWGAATASFQIEGSTTADGRGPSIWDTFCDIEGNVINKDTGDPACDHYRRMPEDVALMKELGLDAYRFSVAWPRVIPTGVGAVNAAGLDFYSRLVDELLDNGIRPFVTLYHWDLPQTLDDRGGWLNREIKDWFAEYTGVVVDALGDRVKNWTTLNEPWCSSLLGYSLGHHAPGHTDPVEGLIAAHHLMLAHGTAVPIIREKCPDAQVSITLNPSQVWGPDEPTDDPTDTPNDADADAIRRADNIYNGIFFGPLFHGAYPQSLLDDTAHLTDHSWIHDGDLEVINAPLDNLGVNNYFPTRVRHVDGAVQPLPGLDGVEDVAPRPPLTDMGWEISPQGHHDILMRSAQECGLPVYITENGSAWPDEVDTGPEGAAVHDGERTAYLHGHLDAVRRAIDDGADIRGYFAWSLMDNFEWAFGYSKRFGIVHVDYDTQVRTIKDSGREYARIIAAHHGE</sequence>
<dbReference type="FunFam" id="3.20.20.80:FF:000004">
    <property type="entry name" value="Beta-glucosidase 6-phospho-beta-glucosidase"/>
    <property type="match status" value="1"/>
</dbReference>
<accession>A0A0A0JPW7</accession>
<dbReference type="SUPFAM" id="SSF51445">
    <property type="entry name" value="(Trans)glycosidases"/>
    <property type="match status" value="1"/>
</dbReference>
<evidence type="ECO:0000256" key="4">
    <source>
        <dbReference type="ARBA" id="ARBA00022801"/>
    </source>
</evidence>
<dbReference type="Pfam" id="PF00232">
    <property type="entry name" value="Glyco_hydro_1"/>
    <property type="match status" value="1"/>
</dbReference>
<dbReference type="InterPro" id="IPR033132">
    <property type="entry name" value="GH_1_N_CS"/>
</dbReference>
<dbReference type="InterPro" id="IPR001360">
    <property type="entry name" value="Glyco_hydro_1"/>
</dbReference>
<dbReference type="Gene3D" id="3.20.20.80">
    <property type="entry name" value="Glycosidases"/>
    <property type="match status" value="1"/>
</dbReference>
<keyword evidence="4 11" id="KW-0378">Hydrolase</keyword>
<proteinExistence type="inferred from homology"/>
<keyword evidence="14" id="KW-1185">Reference proteome</keyword>
<dbReference type="STRING" id="1385521.N803_03235"/>
<feature type="compositionally biased region" description="Acidic residues" evidence="12">
    <location>
        <begin position="232"/>
        <end position="245"/>
    </location>
</feature>
<keyword evidence="8" id="KW-0624">Polysaccharide degradation</keyword>
<dbReference type="AlphaFoldDB" id="A0A0A0JPW7"/>
<feature type="binding site" evidence="10">
    <location>
        <position position="166"/>
    </location>
    <ligand>
        <name>substrate</name>
    </ligand>
</feature>
<comment type="similarity">
    <text evidence="2 11">Belongs to the glycosyl hydrolase 1 family.</text>
</comment>
<dbReference type="GO" id="GO:0008422">
    <property type="term" value="F:beta-glucosidase activity"/>
    <property type="evidence" value="ECO:0007669"/>
    <property type="project" value="UniProtKB-EC"/>
</dbReference>
<feature type="binding site" evidence="10">
    <location>
        <position position="306"/>
    </location>
    <ligand>
        <name>substrate</name>
    </ligand>
</feature>
<comment type="caution">
    <text evidence="13">The sequence shown here is derived from an EMBL/GenBank/DDBJ whole genome shotgun (WGS) entry which is preliminary data.</text>
</comment>
<dbReference type="GO" id="GO:0005829">
    <property type="term" value="C:cytosol"/>
    <property type="evidence" value="ECO:0007669"/>
    <property type="project" value="TreeGrafter"/>
</dbReference>
<evidence type="ECO:0000256" key="12">
    <source>
        <dbReference type="SAM" id="MobiDB-lite"/>
    </source>
</evidence>
<dbReference type="NCBIfam" id="TIGR03356">
    <property type="entry name" value="BGL"/>
    <property type="match status" value="1"/>
</dbReference>
<dbReference type="eggNOG" id="COG2723">
    <property type="taxonomic scope" value="Bacteria"/>
</dbReference>
<evidence type="ECO:0000313" key="13">
    <source>
        <dbReference type="EMBL" id="KGN39480.1"/>
    </source>
</evidence>
<dbReference type="PANTHER" id="PTHR10353">
    <property type="entry name" value="GLYCOSYL HYDROLASE"/>
    <property type="match status" value="1"/>
</dbReference>
<dbReference type="PRINTS" id="PR00131">
    <property type="entry name" value="GLHYDRLASE1"/>
</dbReference>